<keyword evidence="2" id="KW-1185">Reference proteome</keyword>
<sequence length="118" mass="14064">MWTNFANGLKKGLDLPYSHENRLGVNLHRQYLDQYPEFRLKYQRALDDARAEKSNELFIVQNWLNYLKGVFGNLDIRAEDFSNMDETGLMLEMTQVEEFIVPGCKYRHFFRRHGGTRE</sequence>
<accession>A0A420HIS1</accession>
<comment type="caution">
    <text evidence="1">The sequence shown here is derived from an EMBL/GenBank/DDBJ whole genome shotgun (WGS) entry which is preliminary data.</text>
</comment>
<organism evidence="1 2">
    <name type="scientific">Golovinomyces cichoracearum</name>
    <dbReference type="NCBI Taxonomy" id="62708"/>
    <lineage>
        <taxon>Eukaryota</taxon>
        <taxon>Fungi</taxon>
        <taxon>Dikarya</taxon>
        <taxon>Ascomycota</taxon>
        <taxon>Pezizomycotina</taxon>
        <taxon>Leotiomycetes</taxon>
        <taxon>Erysiphales</taxon>
        <taxon>Erysiphaceae</taxon>
        <taxon>Golovinomyces</taxon>
    </lineage>
</organism>
<dbReference type="EMBL" id="MCBQ01018948">
    <property type="protein sequence ID" value="RKF57303.1"/>
    <property type="molecule type" value="Genomic_DNA"/>
</dbReference>
<dbReference type="Proteomes" id="UP000283383">
    <property type="component" value="Unassembled WGS sequence"/>
</dbReference>
<name>A0A420HIS1_9PEZI</name>
<proteinExistence type="predicted"/>
<reference evidence="1 2" key="1">
    <citation type="journal article" date="2018" name="BMC Genomics">
        <title>Comparative genome analyses reveal sequence features reflecting distinct modes of host-adaptation between dicot and monocot powdery mildew.</title>
        <authorList>
            <person name="Wu Y."/>
            <person name="Ma X."/>
            <person name="Pan Z."/>
            <person name="Kale S.D."/>
            <person name="Song Y."/>
            <person name="King H."/>
            <person name="Zhang Q."/>
            <person name="Presley C."/>
            <person name="Deng X."/>
            <person name="Wei C.I."/>
            <person name="Xiao S."/>
        </authorList>
    </citation>
    <scope>NUCLEOTIDE SEQUENCE [LARGE SCALE GENOMIC DNA]</scope>
    <source>
        <strain evidence="1">UMSG3</strain>
    </source>
</reference>
<dbReference type="AlphaFoldDB" id="A0A420HIS1"/>
<protein>
    <submittedName>
        <fullName evidence="1">Uncharacterized protein</fullName>
    </submittedName>
</protein>
<gene>
    <name evidence="1" type="ORF">GcM3_189019</name>
</gene>
<evidence type="ECO:0000313" key="2">
    <source>
        <dbReference type="Proteomes" id="UP000283383"/>
    </source>
</evidence>
<evidence type="ECO:0000313" key="1">
    <source>
        <dbReference type="EMBL" id="RKF57303.1"/>
    </source>
</evidence>